<feature type="region of interest" description="Disordered" evidence="1">
    <location>
        <begin position="260"/>
        <end position="303"/>
    </location>
</feature>
<proteinExistence type="predicted"/>
<feature type="compositionally biased region" description="Low complexity" evidence="1">
    <location>
        <begin position="127"/>
        <end position="137"/>
    </location>
</feature>
<comment type="caution">
    <text evidence="2">The sequence shown here is derived from an EMBL/GenBank/DDBJ whole genome shotgun (WGS) entry which is preliminary data.</text>
</comment>
<feature type="region of interest" description="Disordered" evidence="1">
    <location>
        <begin position="80"/>
        <end position="175"/>
    </location>
</feature>
<feature type="compositionally biased region" description="Basic and acidic residues" evidence="1">
    <location>
        <begin position="138"/>
        <end position="151"/>
    </location>
</feature>
<feature type="compositionally biased region" description="Polar residues" evidence="1">
    <location>
        <begin position="39"/>
        <end position="58"/>
    </location>
</feature>
<organism evidence="2 3">
    <name type="scientific">Chaetoceros tenuissimus</name>
    <dbReference type="NCBI Taxonomy" id="426638"/>
    <lineage>
        <taxon>Eukaryota</taxon>
        <taxon>Sar</taxon>
        <taxon>Stramenopiles</taxon>
        <taxon>Ochrophyta</taxon>
        <taxon>Bacillariophyta</taxon>
        <taxon>Coscinodiscophyceae</taxon>
        <taxon>Chaetocerotophycidae</taxon>
        <taxon>Chaetocerotales</taxon>
        <taxon>Chaetocerotaceae</taxon>
        <taxon>Chaetoceros</taxon>
    </lineage>
</organism>
<feature type="region of interest" description="Disordered" evidence="1">
    <location>
        <begin position="1"/>
        <end position="58"/>
    </location>
</feature>
<feature type="compositionally biased region" description="Basic and acidic residues" evidence="1">
    <location>
        <begin position="109"/>
        <end position="126"/>
    </location>
</feature>
<gene>
    <name evidence="2" type="ORF">CTEN210_18010</name>
</gene>
<name>A0AAD3HFS2_9STRA</name>
<dbReference type="AlphaFoldDB" id="A0AAD3HFS2"/>
<feature type="compositionally biased region" description="Low complexity" evidence="1">
    <location>
        <begin position="82"/>
        <end position="98"/>
    </location>
</feature>
<evidence type="ECO:0000256" key="1">
    <source>
        <dbReference type="SAM" id="MobiDB-lite"/>
    </source>
</evidence>
<feature type="compositionally biased region" description="Basic and acidic residues" evidence="1">
    <location>
        <begin position="163"/>
        <end position="175"/>
    </location>
</feature>
<reference evidence="2 3" key="1">
    <citation type="journal article" date="2021" name="Sci. Rep.">
        <title>The genome of the diatom Chaetoceros tenuissimus carries an ancient integrated fragment of an extant virus.</title>
        <authorList>
            <person name="Hongo Y."/>
            <person name="Kimura K."/>
            <person name="Takaki Y."/>
            <person name="Yoshida Y."/>
            <person name="Baba S."/>
            <person name="Kobayashi G."/>
            <person name="Nagasaki K."/>
            <person name="Hano T."/>
            <person name="Tomaru Y."/>
        </authorList>
    </citation>
    <scope>NUCLEOTIDE SEQUENCE [LARGE SCALE GENOMIC DNA]</scope>
    <source>
        <strain evidence="2 3">NIES-3715</strain>
    </source>
</reference>
<feature type="region of interest" description="Disordered" evidence="1">
    <location>
        <begin position="315"/>
        <end position="343"/>
    </location>
</feature>
<dbReference type="EMBL" id="BLLK01000074">
    <property type="protein sequence ID" value="GFH61534.1"/>
    <property type="molecule type" value="Genomic_DNA"/>
</dbReference>
<accession>A0AAD3HFS2</accession>
<keyword evidence="3" id="KW-1185">Reference proteome</keyword>
<sequence>MIDTIHNDLSALTDSGDEAEHIPTRPFTAPVKSQRKDYTNNLPMRPITSQGRRASTSFIPVERPRTAVPSDRLKFIEKKQSSENSIFSSSMSNAAHSSYRPSSAGRSDTFIEYRRQQHEKMMERKNSQSSNLSSNDGSFRDAAKDERRDGVDTSSANSSTGSSRKEQMQNDREIRRSILRQEMKAKREEMLKRTEYCRNSLKDLRDHLDEVDLNRHSIKRPIGILKNKIQDTTMTPAENKGEEVTLVEIKKLKGRLSELQNQEQQDKAFISEEKERVQHEEEQETERTNVAEEEKVISKPIKQQKRVQLNISSDVVEESEDYGSTYNSEEYDDTRSYYSDDTSHDESTMYGDTFDDANIGKSQCSWKVW</sequence>
<feature type="compositionally biased region" description="Basic and acidic residues" evidence="1">
    <location>
        <begin position="264"/>
        <end position="297"/>
    </location>
</feature>
<dbReference type="Proteomes" id="UP001054902">
    <property type="component" value="Unassembled WGS sequence"/>
</dbReference>
<evidence type="ECO:0000313" key="2">
    <source>
        <dbReference type="EMBL" id="GFH61534.1"/>
    </source>
</evidence>
<evidence type="ECO:0000313" key="3">
    <source>
        <dbReference type="Proteomes" id="UP001054902"/>
    </source>
</evidence>
<protein>
    <submittedName>
        <fullName evidence="2">Uncharacterized protein</fullName>
    </submittedName>
</protein>